<proteinExistence type="predicted"/>
<keyword evidence="3" id="KW-1185">Reference proteome</keyword>
<keyword evidence="2" id="KW-0418">Kinase</keyword>
<sequence>MIEQLVEEVKKAHQGAFFTLAITGSVSVGKSTLAEMLAVQLEETGLKTAIVSTDDFLKNNARLHEEGIFEQKGFPVSYDLEKLSSFIENFQDGVEKQSLAAYSQNMADIVDGQEKTVEKPDVLLLEGVVALQLDSSLLDLTVFLEADINHIKDWYLQRNLLATVKSVDEPKSWRNQYVNLSLVDFYNVAMDVWEKTNQKNYDEYILPSKKQADWVLTFDYFHQPDNLTVGPRHII</sequence>
<dbReference type="EMBL" id="JAMWYK010000002">
    <property type="protein sequence ID" value="MCO0832114.1"/>
    <property type="molecule type" value="Genomic_DNA"/>
</dbReference>
<gene>
    <name evidence="2" type="ORF">NFX39_03290</name>
</gene>
<dbReference type="RefSeq" id="WP_252442949.1">
    <property type="nucleotide sequence ID" value="NZ_JAMWYK010000002.1"/>
</dbReference>
<evidence type="ECO:0000259" key="1">
    <source>
        <dbReference type="Pfam" id="PF00485"/>
    </source>
</evidence>
<comment type="caution">
    <text evidence="2">The sequence shown here is derived from an EMBL/GenBank/DDBJ whole genome shotgun (WGS) entry which is preliminary data.</text>
</comment>
<name>A0ABT0ZQ45_9LACO</name>
<feature type="domain" description="Phosphoribulokinase/uridine kinase" evidence="1">
    <location>
        <begin position="20"/>
        <end position="159"/>
    </location>
</feature>
<evidence type="ECO:0000313" key="2">
    <source>
        <dbReference type="EMBL" id="MCO0832114.1"/>
    </source>
</evidence>
<keyword evidence="2" id="KW-0808">Transferase</keyword>
<dbReference type="Gene3D" id="3.40.50.300">
    <property type="entry name" value="P-loop containing nucleotide triphosphate hydrolases"/>
    <property type="match status" value="1"/>
</dbReference>
<dbReference type="GO" id="GO:0016301">
    <property type="term" value="F:kinase activity"/>
    <property type="evidence" value="ECO:0007669"/>
    <property type="project" value="UniProtKB-KW"/>
</dbReference>
<accession>A0ABT0ZQ45</accession>
<dbReference type="InterPro" id="IPR006083">
    <property type="entry name" value="PRK/URK"/>
</dbReference>
<organism evidence="2 3">
    <name type="scientific">Fructobacillus apis</name>
    <dbReference type="NCBI Taxonomy" id="2935017"/>
    <lineage>
        <taxon>Bacteria</taxon>
        <taxon>Bacillati</taxon>
        <taxon>Bacillota</taxon>
        <taxon>Bacilli</taxon>
        <taxon>Lactobacillales</taxon>
        <taxon>Lactobacillaceae</taxon>
        <taxon>Fructobacillus</taxon>
    </lineage>
</organism>
<evidence type="ECO:0000313" key="3">
    <source>
        <dbReference type="Proteomes" id="UP001523234"/>
    </source>
</evidence>
<dbReference type="SUPFAM" id="SSF52540">
    <property type="entry name" value="P-loop containing nucleoside triphosphate hydrolases"/>
    <property type="match status" value="1"/>
</dbReference>
<reference evidence="2 3" key="1">
    <citation type="submission" date="2022-06" db="EMBL/GenBank/DDBJ databases">
        <title>Fructobacillus taiwanensis sp. nov., isolated from the honeybee.</title>
        <authorList>
            <person name="Chen Y.-S."/>
            <person name="Wang L.-T."/>
            <person name="Lee Y.-S."/>
            <person name="Chang Y.-C."/>
            <person name="Wu H.-C."/>
            <person name="Liao C.-Y."/>
            <person name="Chen W.-H."/>
            <person name="Deng J.-N."/>
            <person name="Wang Y.-H."/>
        </authorList>
    </citation>
    <scope>NUCLEOTIDE SEQUENCE [LARGE SCALE GENOMIC DNA]</scope>
    <source>
        <strain evidence="2 3">W13</strain>
    </source>
</reference>
<dbReference type="PANTHER" id="PTHR10285">
    <property type="entry name" value="URIDINE KINASE"/>
    <property type="match status" value="1"/>
</dbReference>
<dbReference type="InterPro" id="IPR027417">
    <property type="entry name" value="P-loop_NTPase"/>
</dbReference>
<dbReference type="Proteomes" id="UP001523234">
    <property type="component" value="Unassembled WGS sequence"/>
</dbReference>
<protein>
    <submittedName>
        <fullName evidence="2">Type I pantothenate kinase</fullName>
    </submittedName>
</protein>
<dbReference type="Pfam" id="PF00485">
    <property type="entry name" value="PRK"/>
    <property type="match status" value="1"/>
</dbReference>